<feature type="transmembrane region" description="Helical" evidence="7">
    <location>
        <begin position="197"/>
        <end position="219"/>
    </location>
</feature>
<organism evidence="8 9">
    <name type="scientific">Abyssobacteria bacterium (strain SURF_5)</name>
    <dbReference type="NCBI Taxonomy" id="2093360"/>
    <lineage>
        <taxon>Bacteria</taxon>
        <taxon>Pseudomonadati</taxon>
        <taxon>Candidatus Hydrogenedentota</taxon>
        <taxon>Candidatus Abyssobacteria</taxon>
    </lineage>
</organism>
<evidence type="ECO:0000256" key="4">
    <source>
        <dbReference type="ARBA" id="ARBA00022692"/>
    </source>
</evidence>
<dbReference type="PANTHER" id="PTHR43044:SF1">
    <property type="entry name" value="QUINOL:CYTOCHROME C OXIDOREDUCTASE QUINONE-BINDING SUBUNIT 2"/>
    <property type="match status" value="1"/>
</dbReference>
<feature type="transmembrane region" description="Helical" evidence="7">
    <location>
        <begin position="124"/>
        <end position="144"/>
    </location>
</feature>
<keyword evidence="4 7" id="KW-0812">Transmembrane</keyword>
<comment type="subcellular location">
    <subcellularLocation>
        <location evidence="1">Cell membrane</location>
        <topology evidence="1">Multi-pass membrane protein</topology>
    </subcellularLocation>
</comment>
<reference evidence="8 9" key="1">
    <citation type="journal article" date="2017" name="ISME J.">
        <title>Energy and carbon metabolisms in a deep terrestrial subsurface fluid microbial community.</title>
        <authorList>
            <person name="Momper L."/>
            <person name="Jungbluth S.P."/>
            <person name="Lee M.D."/>
            <person name="Amend J.P."/>
        </authorList>
    </citation>
    <scope>NUCLEOTIDE SEQUENCE [LARGE SCALE GENOMIC DNA]</scope>
    <source>
        <strain evidence="8">SURF_5</strain>
    </source>
</reference>
<keyword evidence="6 7" id="KW-0472">Membrane</keyword>
<keyword evidence="5 7" id="KW-1133">Transmembrane helix</keyword>
<dbReference type="PANTHER" id="PTHR43044">
    <property type="match status" value="1"/>
</dbReference>
<protein>
    <recommendedName>
        <fullName evidence="10">Molybdopterin oxidoreductase</fullName>
    </recommendedName>
</protein>
<feature type="transmembrane region" description="Helical" evidence="7">
    <location>
        <begin position="12"/>
        <end position="35"/>
    </location>
</feature>
<feature type="transmembrane region" description="Helical" evidence="7">
    <location>
        <begin position="239"/>
        <end position="256"/>
    </location>
</feature>
<accession>A0A3A4NM34</accession>
<feature type="transmembrane region" description="Helical" evidence="7">
    <location>
        <begin position="263"/>
        <end position="281"/>
    </location>
</feature>
<feature type="transmembrane region" description="Helical" evidence="7">
    <location>
        <begin position="301"/>
        <end position="324"/>
    </location>
</feature>
<name>A0A3A4NM34_ABYX5</name>
<comment type="caution">
    <text evidence="8">The sequence shown here is derived from an EMBL/GenBank/DDBJ whole genome shotgun (WGS) entry which is preliminary data.</text>
</comment>
<evidence type="ECO:0000313" key="9">
    <source>
        <dbReference type="Proteomes" id="UP000265882"/>
    </source>
</evidence>
<dbReference type="EMBL" id="QZKU01000065">
    <property type="protein sequence ID" value="RJP21723.1"/>
    <property type="molecule type" value="Genomic_DNA"/>
</dbReference>
<dbReference type="Pfam" id="PF03916">
    <property type="entry name" value="NrfD"/>
    <property type="match status" value="1"/>
</dbReference>
<evidence type="ECO:0000313" key="8">
    <source>
        <dbReference type="EMBL" id="RJP21723.1"/>
    </source>
</evidence>
<feature type="transmembrane region" description="Helical" evidence="7">
    <location>
        <begin position="47"/>
        <end position="72"/>
    </location>
</feature>
<evidence type="ECO:0000256" key="2">
    <source>
        <dbReference type="ARBA" id="ARBA00008929"/>
    </source>
</evidence>
<evidence type="ECO:0000256" key="3">
    <source>
        <dbReference type="ARBA" id="ARBA00022475"/>
    </source>
</evidence>
<proteinExistence type="inferred from homology"/>
<dbReference type="Proteomes" id="UP000265882">
    <property type="component" value="Unassembled WGS sequence"/>
</dbReference>
<evidence type="ECO:0000256" key="6">
    <source>
        <dbReference type="ARBA" id="ARBA00023136"/>
    </source>
</evidence>
<evidence type="ECO:0000256" key="5">
    <source>
        <dbReference type="ARBA" id="ARBA00022989"/>
    </source>
</evidence>
<comment type="similarity">
    <text evidence="2">Belongs to the NrfD family.</text>
</comment>
<keyword evidence="3" id="KW-1003">Cell membrane</keyword>
<dbReference type="AlphaFoldDB" id="A0A3A4NM34"/>
<dbReference type="InterPro" id="IPR005614">
    <property type="entry name" value="NrfD-like"/>
</dbReference>
<feature type="transmembrane region" description="Helical" evidence="7">
    <location>
        <begin position="164"/>
        <end position="185"/>
    </location>
</feature>
<evidence type="ECO:0008006" key="10">
    <source>
        <dbReference type="Google" id="ProtNLM"/>
    </source>
</evidence>
<evidence type="ECO:0000256" key="1">
    <source>
        <dbReference type="ARBA" id="ARBA00004651"/>
    </source>
</evidence>
<sequence>MGDYVNLFWQAFLVNFLFWASLAQGSVIFAASLNLTNARWGRPYVGIARSFAAFLPVVVILFAVLLLGRVSIFPWVADPVPQKAAYLNIPFLAIRGLLGLSLLALFSWIFLYKTGKQSEASDPIQASPWAVALVILFMVVYTYLAFDLVMSLQPNWYSTLLGAYFAVSAFFLGLAGLCVAGYFAAIPDGDRRRISKLLFAFSLFWMSLLWSQYIVIWYGDIPEETQFVYLIFFRSPWRAVTLTMLALAFVIPFTILMPRRAKATGFIPLISSSFVLAGLLLEKYVLVIPSFHPDVIAINWIHLLVTIGFAALFYLSHVIFGPVFRFKE</sequence>
<feature type="transmembrane region" description="Helical" evidence="7">
    <location>
        <begin position="92"/>
        <end position="112"/>
    </location>
</feature>
<evidence type="ECO:0000256" key="7">
    <source>
        <dbReference type="SAM" id="Phobius"/>
    </source>
</evidence>
<gene>
    <name evidence="8" type="ORF">C4520_09380</name>
</gene>
<dbReference type="GO" id="GO:0005886">
    <property type="term" value="C:plasma membrane"/>
    <property type="evidence" value="ECO:0007669"/>
    <property type="project" value="UniProtKB-SubCell"/>
</dbReference>